<evidence type="ECO:0000256" key="1">
    <source>
        <dbReference type="ARBA" id="ARBA00022387"/>
    </source>
</evidence>
<evidence type="ECO:0000256" key="4">
    <source>
        <dbReference type="ARBA" id="ARBA00023157"/>
    </source>
</evidence>
<dbReference type="InterPro" id="IPR039794">
    <property type="entry name" value="Gtb1-like"/>
</dbReference>
<evidence type="ECO:0000256" key="3">
    <source>
        <dbReference type="ARBA" id="ARBA00022824"/>
    </source>
</evidence>
<dbReference type="RefSeq" id="XP_062875540.1">
    <property type="nucleotide sequence ID" value="XM_063019470.1"/>
</dbReference>
<dbReference type="InterPro" id="IPR009011">
    <property type="entry name" value="Man6P_isomerase_rcpt-bd_dom_sf"/>
</dbReference>
<evidence type="ECO:0000256" key="2">
    <source>
        <dbReference type="ARBA" id="ARBA00022729"/>
    </source>
</evidence>
<evidence type="ECO:0000313" key="9">
    <source>
        <dbReference type="Proteomes" id="UP001338582"/>
    </source>
</evidence>
<sequence>MFLRAYLSGFAASVVVAGSILGVSPDKQELYKPNADGFWHCLLDPSIVLLFDQINDDFCDCPDGSDEPGTNACEYTSEHPQLFYCANQGFKPNYIENYKLNDGVCDYELCCDGSDEYRSGQCPNVCAKVKEQYDEHISKRREESERGLLVKLEFEQKAAKLKRIAEEQLAQLGKEIELLHEQIDGGKTASTSEVKDEKFIVVDEAKLNRKLEAFKAENSLLTKKLASLESAFREMTEKYNPNFNDAAVKNAIHTYQDYISNKAEEIEVDLEYKDIVVQTIERSENALQDNDQSKILPTLQNMIHYYYNKLVETFPHNNEISTPPSKLSKQQTFNAEENEALIQEIKSKQIELDASERRFKQDYGENDILRAIEGGGYEKKIGDYNYRIAFMNAVYQDNTLVGRYTGFDGKSMHFTGGDRCWNGPQRSATVEFVCAPEHDLLSVFEPQKCQYKFVLASPLVCEKFSESELAENFSVDKTKF</sequence>
<dbReference type="AlphaFoldDB" id="A0AAX4H3P0"/>
<organism evidence="8 9">
    <name type="scientific">Australozyma saopauloensis</name>
    <dbReference type="NCBI Taxonomy" id="291208"/>
    <lineage>
        <taxon>Eukaryota</taxon>
        <taxon>Fungi</taxon>
        <taxon>Dikarya</taxon>
        <taxon>Ascomycota</taxon>
        <taxon>Saccharomycotina</taxon>
        <taxon>Pichiomycetes</taxon>
        <taxon>Metschnikowiaceae</taxon>
        <taxon>Australozyma</taxon>
    </lineage>
</organism>
<dbReference type="GO" id="GO:0017177">
    <property type="term" value="C:glucosidase II complex"/>
    <property type="evidence" value="ECO:0007669"/>
    <property type="project" value="TreeGrafter"/>
</dbReference>
<feature type="domain" description="MRH" evidence="7">
    <location>
        <begin position="352"/>
        <end position="463"/>
    </location>
</feature>
<dbReference type="InterPro" id="IPR036607">
    <property type="entry name" value="PRKCSH"/>
</dbReference>
<protein>
    <recommendedName>
        <fullName evidence="1">Glucosidase 2 subunit beta</fullName>
    </recommendedName>
</protein>
<dbReference type="Gene3D" id="2.70.130.10">
    <property type="entry name" value="Mannose-6-phosphate receptor binding domain"/>
    <property type="match status" value="1"/>
</dbReference>
<keyword evidence="5" id="KW-0175">Coiled coil</keyword>
<proteinExistence type="predicted"/>
<dbReference type="SUPFAM" id="SSF50911">
    <property type="entry name" value="Mannose 6-phosphate receptor domain"/>
    <property type="match status" value="1"/>
</dbReference>
<keyword evidence="3" id="KW-0256">Endoplasmic reticulum</keyword>
<dbReference type="InterPro" id="IPR044865">
    <property type="entry name" value="MRH_dom"/>
</dbReference>
<dbReference type="Pfam" id="PF13015">
    <property type="entry name" value="PRKCSH_1"/>
    <property type="match status" value="1"/>
</dbReference>
<keyword evidence="4" id="KW-1015">Disulfide bond</keyword>
<dbReference type="KEGG" id="asau:88171449"/>
<evidence type="ECO:0000313" key="8">
    <source>
        <dbReference type="EMBL" id="WPK23153.1"/>
    </source>
</evidence>
<evidence type="ECO:0000256" key="5">
    <source>
        <dbReference type="SAM" id="Coils"/>
    </source>
</evidence>
<dbReference type="InterPro" id="IPR028146">
    <property type="entry name" value="PRKCSH_N"/>
</dbReference>
<dbReference type="PANTHER" id="PTHR12630:SF1">
    <property type="entry name" value="GLUCOSIDASE 2 SUBUNIT BETA"/>
    <property type="match status" value="1"/>
</dbReference>
<feature type="chain" id="PRO_5043545201" description="Glucosidase 2 subunit beta" evidence="6">
    <location>
        <begin position="18"/>
        <end position="480"/>
    </location>
</feature>
<dbReference type="GO" id="GO:0006491">
    <property type="term" value="P:N-glycan processing"/>
    <property type="evidence" value="ECO:0007669"/>
    <property type="project" value="TreeGrafter"/>
</dbReference>
<feature type="coiled-coil region" evidence="5">
    <location>
        <begin position="151"/>
        <end position="238"/>
    </location>
</feature>
<dbReference type="PROSITE" id="PS51914">
    <property type="entry name" value="MRH"/>
    <property type="match status" value="1"/>
</dbReference>
<keyword evidence="2 6" id="KW-0732">Signal</keyword>
<accession>A0AAX4H3P0</accession>
<keyword evidence="9" id="KW-1185">Reference proteome</keyword>
<dbReference type="Proteomes" id="UP001338582">
    <property type="component" value="Chromosome 1"/>
</dbReference>
<evidence type="ECO:0000259" key="7">
    <source>
        <dbReference type="PROSITE" id="PS51914"/>
    </source>
</evidence>
<gene>
    <name evidence="8" type="ORF">PUMCH_000380</name>
</gene>
<dbReference type="EMBL" id="CP138894">
    <property type="protein sequence ID" value="WPK23153.1"/>
    <property type="molecule type" value="Genomic_DNA"/>
</dbReference>
<dbReference type="Pfam" id="PF12999">
    <property type="entry name" value="PRKCSH-like"/>
    <property type="match status" value="1"/>
</dbReference>
<evidence type="ECO:0000256" key="6">
    <source>
        <dbReference type="SAM" id="SignalP"/>
    </source>
</evidence>
<dbReference type="PANTHER" id="PTHR12630">
    <property type="entry name" value="N-LINKED OLIGOSACCHARIDE PROCESSING"/>
    <property type="match status" value="1"/>
</dbReference>
<dbReference type="GeneID" id="88171449"/>
<reference evidence="8 9" key="1">
    <citation type="submission" date="2023-10" db="EMBL/GenBank/DDBJ databases">
        <title>Draft Genome Sequence of Candida saopaulonensis from a very Premature Infant with Sepsis.</title>
        <authorList>
            <person name="Ning Y."/>
            <person name="Dai R."/>
            <person name="Xiao M."/>
            <person name="Xu Y."/>
            <person name="Yan Q."/>
            <person name="Zhang L."/>
        </authorList>
    </citation>
    <scope>NUCLEOTIDE SEQUENCE [LARGE SCALE GENOMIC DNA]</scope>
    <source>
        <strain evidence="8 9">19XY460</strain>
    </source>
</reference>
<name>A0AAX4H3P0_9ASCO</name>
<feature type="signal peptide" evidence="6">
    <location>
        <begin position="1"/>
        <end position="17"/>
    </location>
</feature>